<evidence type="ECO:0000313" key="1">
    <source>
        <dbReference type="EMBL" id="KAK2627427.1"/>
    </source>
</evidence>
<dbReference type="AlphaFoldDB" id="A0AAD9T2H1"/>
<reference evidence="1" key="1">
    <citation type="submission" date="2023-06" db="EMBL/GenBank/DDBJ databases">
        <title>Draft genome of Marssonina rosae.</title>
        <authorList>
            <person name="Cheng Q."/>
        </authorList>
    </citation>
    <scope>NUCLEOTIDE SEQUENCE</scope>
    <source>
        <strain evidence="1">R4</strain>
    </source>
</reference>
<keyword evidence="2" id="KW-1185">Reference proteome</keyword>
<comment type="caution">
    <text evidence="1">The sequence shown here is derived from an EMBL/GenBank/DDBJ whole genome shotgun (WGS) entry which is preliminary data.</text>
</comment>
<protein>
    <submittedName>
        <fullName evidence="1">Uncharacterized protein</fullName>
    </submittedName>
</protein>
<dbReference type="Proteomes" id="UP001285354">
    <property type="component" value="Unassembled WGS sequence"/>
</dbReference>
<dbReference type="EMBL" id="JAUBYV010000004">
    <property type="protein sequence ID" value="KAK2627427.1"/>
    <property type="molecule type" value="Genomic_DNA"/>
</dbReference>
<organism evidence="1 2">
    <name type="scientific">Diplocarpon rosae</name>
    <dbReference type="NCBI Taxonomy" id="946125"/>
    <lineage>
        <taxon>Eukaryota</taxon>
        <taxon>Fungi</taxon>
        <taxon>Dikarya</taxon>
        <taxon>Ascomycota</taxon>
        <taxon>Pezizomycotina</taxon>
        <taxon>Leotiomycetes</taxon>
        <taxon>Helotiales</taxon>
        <taxon>Drepanopezizaceae</taxon>
        <taxon>Diplocarpon</taxon>
    </lineage>
</organism>
<evidence type="ECO:0000313" key="2">
    <source>
        <dbReference type="Proteomes" id="UP001285354"/>
    </source>
</evidence>
<sequence length="69" mass="7675">MRRGGSTYSQALPPVRATPWSHGYIYTSSFHTGFFTKLDTENPKAGQTLCFFKLIGIHGNQVQAAEARK</sequence>
<gene>
    <name evidence="1" type="ORF">QTJ16_003393</name>
</gene>
<accession>A0AAD9T2H1</accession>
<name>A0AAD9T2H1_9HELO</name>
<proteinExistence type="predicted"/>